<feature type="non-terminal residue" evidence="2">
    <location>
        <position position="224"/>
    </location>
</feature>
<feature type="compositionally biased region" description="Basic residues" evidence="1">
    <location>
        <begin position="85"/>
        <end position="97"/>
    </location>
</feature>
<reference evidence="2" key="1">
    <citation type="submission" date="2020-02" db="EMBL/GenBank/DDBJ databases">
        <authorList>
            <person name="Meier V. D."/>
        </authorList>
    </citation>
    <scope>NUCLEOTIDE SEQUENCE</scope>
    <source>
        <strain evidence="2">AVDCRST_MAG34</strain>
    </source>
</reference>
<feature type="compositionally biased region" description="Basic residues" evidence="1">
    <location>
        <begin position="42"/>
        <end position="56"/>
    </location>
</feature>
<sequence>AEGHGVHGVPVGRARLLRRPGGRQHPVVLGRTPSRLGERGPRAHGRAHRGTGRRVRSREDLPPLPGPPVRGPAGGHHAVQDPPGRVRRGRPGHRLVRRGGSAGRPGRCRLLRRVGQPAGRHPGRDRGRPRRRRAGEDPPGPGEAGVDAQRRPGQDGAARLAGGPPPHRSAAAPLLGDGPVLRVRRGHPHSSAPRPGAARLAGRASLRGVAGPGDRRGGGRRPAL</sequence>
<feature type="region of interest" description="Disordered" evidence="1">
    <location>
        <begin position="1"/>
        <end position="224"/>
    </location>
</feature>
<gene>
    <name evidence="2" type="ORF">AVDCRST_MAG34-3056</name>
</gene>
<protein>
    <submittedName>
        <fullName evidence="2">Uncharacterized protein</fullName>
    </submittedName>
</protein>
<dbReference type="AlphaFoldDB" id="A0A6J4MRP3"/>
<feature type="compositionally biased region" description="Low complexity" evidence="1">
    <location>
        <begin position="191"/>
        <end position="209"/>
    </location>
</feature>
<name>A0A6J4MRP3_9ACTN</name>
<accession>A0A6J4MRP3</accession>
<proteinExistence type="predicted"/>
<organism evidence="2">
    <name type="scientific">uncultured Nocardioidaceae bacterium</name>
    <dbReference type="NCBI Taxonomy" id="253824"/>
    <lineage>
        <taxon>Bacteria</taxon>
        <taxon>Bacillati</taxon>
        <taxon>Actinomycetota</taxon>
        <taxon>Actinomycetes</taxon>
        <taxon>Propionibacteriales</taxon>
        <taxon>Nocardioidaceae</taxon>
        <taxon>environmental samples</taxon>
    </lineage>
</organism>
<feature type="non-terminal residue" evidence="2">
    <location>
        <position position="1"/>
    </location>
</feature>
<feature type="compositionally biased region" description="Basic residues" evidence="1">
    <location>
        <begin position="121"/>
        <end position="133"/>
    </location>
</feature>
<dbReference type="EMBL" id="CADCUI010000086">
    <property type="protein sequence ID" value="CAA9366963.1"/>
    <property type="molecule type" value="Genomic_DNA"/>
</dbReference>
<evidence type="ECO:0000256" key="1">
    <source>
        <dbReference type="SAM" id="MobiDB-lite"/>
    </source>
</evidence>
<evidence type="ECO:0000313" key="2">
    <source>
        <dbReference type="EMBL" id="CAA9366963.1"/>
    </source>
</evidence>